<evidence type="ECO:0000259" key="8">
    <source>
        <dbReference type="PROSITE" id="PS51449"/>
    </source>
</evidence>
<dbReference type="InterPro" id="IPR023404">
    <property type="entry name" value="rSAM_horseshoe"/>
</dbReference>
<evidence type="ECO:0000256" key="3">
    <source>
        <dbReference type="ARBA" id="ARBA00022679"/>
    </source>
</evidence>
<evidence type="ECO:0000259" key="9">
    <source>
        <dbReference type="PROSITE" id="PS51918"/>
    </source>
</evidence>
<dbReference type="Pfam" id="PF04055">
    <property type="entry name" value="Radical_SAM"/>
    <property type="match status" value="1"/>
</dbReference>
<dbReference type="InterPro" id="IPR038135">
    <property type="entry name" value="Methylthiotransferase_N_sf"/>
</dbReference>
<keyword evidence="11" id="KW-1185">Reference proteome</keyword>
<dbReference type="PROSITE" id="PS51449">
    <property type="entry name" value="MTTASE_N"/>
    <property type="match status" value="1"/>
</dbReference>
<evidence type="ECO:0000313" key="10">
    <source>
        <dbReference type="EMBL" id="MCX2564491.1"/>
    </source>
</evidence>
<dbReference type="InterPro" id="IPR007197">
    <property type="entry name" value="rSAM"/>
</dbReference>
<evidence type="ECO:0000313" key="11">
    <source>
        <dbReference type="Proteomes" id="UP001301152"/>
    </source>
</evidence>
<accession>A0ABT3QGU5</accession>
<dbReference type="SFLD" id="SFLDS00029">
    <property type="entry name" value="Radical_SAM"/>
    <property type="match status" value="1"/>
</dbReference>
<dbReference type="Proteomes" id="UP001301152">
    <property type="component" value="Unassembled WGS sequence"/>
</dbReference>
<keyword evidence="4" id="KW-0949">S-adenosyl-L-methionine</keyword>
<dbReference type="InterPro" id="IPR058240">
    <property type="entry name" value="rSAM_sf"/>
</dbReference>
<dbReference type="InterPro" id="IPR013848">
    <property type="entry name" value="Methylthiotransferase_N"/>
</dbReference>
<dbReference type="SUPFAM" id="SSF102114">
    <property type="entry name" value="Radical SAM enzymes"/>
    <property type="match status" value="1"/>
</dbReference>
<dbReference type="Gene3D" id="3.40.50.12160">
    <property type="entry name" value="Methylthiotransferase, N-terminal domain"/>
    <property type="match status" value="1"/>
</dbReference>
<evidence type="ECO:0000256" key="2">
    <source>
        <dbReference type="ARBA" id="ARBA00022485"/>
    </source>
</evidence>
<dbReference type="NCBIfam" id="TIGR00089">
    <property type="entry name" value="MiaB/RimO family radical SAM methylthiotransferase"/>
    <property type="match status" value="1"/>
</dbReference>
<dbReference type="PROSITE" id="PS51918">
    <property type="entry name" value="RADICAL_SAM"/>
    <property type="match status" value="1"/>
</dbReference>
<dbReference type="SFLD" id="SFLDG01082">
    <property type="entry name" value="B12-binding_domain_containing"/>
    <property type="match status" value="1"/>
</dbReference>
<dbReference type="SMART" id="SM00729">
    <property type="entry name" value="Elp3"/>
    <property type="match status" value="1"/>
</dbReference>
<dbReference type="InterPro" id="IPR006638">
    <property type="entry name" value="Elp3/MiaA/NifB-like_rSAM"/>
</dbReference>
<evidence type="ECO:0000256" key="4">
    <source>
        <dbReference type="ARBA" id="ARBA00022691"/>
    </source>
</evidence>
<comment type="cofactor">
    <cofactor evidence="1">
        <name>[4Fe-4S] cluster</name>
        <dbReference type="ChEBI" id="CHEBI:49883"/>
    </cofactor>
</comment>
<protein>
    <submittedName>
        <fullName evidence="10">tRNA (N(6)-L-threonylcarbamoyladenosine(37)-C(2))-methylthiotransferase MtaB</fullName>
    </submittedName>
</protein>
<dbReference type="CDD" id="cd01335">
    <property type="entry name" value="Radical_SAM"/>
    <property type="match status" value="1"/>
</dbReference>
<dbReference type="InterPro" id="IPR005839">
    <property type="entry name" value="Methylthiotransferase"/>
</dbReference>
<evidence type="ECO:0000256" key="1">
    <source>
        <dbReference type="ARBA" id="ARBA00001966"/>
    </source>
</evidence>
<dbReference type="Pfam" id="PF00919">
    <property type="entry name" value="UPF0004"/>
    <property type="match status" value="1"/>
</dbReference>
<dbReference type="InterPro" id="IPR006467">
    <property type="entry name" value="MiaB-like_bact"/>
</dbReference>
<keyword evidence="5" id="KW-0479">Metal-binding</keyword>
<sequence length="416" mass="45726">MTKPEILTFGCRLNTWESEVMREHAAPLEDVIIVNTCAVTGEAERQARQAIRRAHRDKPGARIVVTGCAAQIDPDRWAALPGVVRVLGNEEKLKAESWSASAMQEARAVSDIMAAKETAAHLVTEFAGRTRAFVQVQQGCDHRCTFCIIPFGRGPSRSAPVGVVVEQVRALVDAGYREIVLTGVDMTSWGGDLPGKPLLGQLCRRVLALVPQLERLRLSSVDPVEIDEDIWRLLAEEPRFMPYLHLSLQAGSDLILKRMKRRHLAEDAARVIARARSLRPGIGIGADVIAGFPTEDDALFEETRAFLAEQSIPYLHVFPYSERPGTPAARMRAVNVPERKARAACLRDVGAEAAKVYFEGFVGQNVRVLMETPQSGHSEQFAPVRLKAEEADAQAGEIIDMRVIEASATGLLAERI</sequence>
<proteinExistence type="predicted"/>
<comment type="caution">
    <text evidence="10">The sequence shown here is derived from an EMBL/GenBank/DDBJ whole genome shotgun (WGS) entry which is preliminary data.</text>
</comment>
<feature type="domain" description="MTTase N-terminal" evidence="8">
    <location>
        <begin position="2"/>
        <end position="104"/>
    </location>
</feature>
<evidence type="ECO:0000256" key="6">
    <source>
        <dbReference type="ARBA" id="ARBA00023004"/>
    </source>
</evidence>
<gene>
    <name evidence="10" type="primary">mtaB</name>
    <name evidence="10" type="ORF">OQ497_11055</name>
</gene>
<keyword evidence="3" id="KW-0808">Transferase</keyword>
<evidence type="ECO:0000256" key="5">
    <source>
        <dbReference type="ARBA" id="ARBA00022723"/>
    </source>
</evidence>
<evidence type="ECO:0000256" key="7">
    <source>
        <dbReference type="ARBA" id="ARBA00023014"/>
    </source>
</evidence>
<reference evidence="10 11" key="1">
    <citation type="submission" date="2022-11" db="EMBL/GenBank/DDBJ databases">
        <title>Genome sequencing of Acetobacter type strain.</title>
        <authorList>
            <person name="Heo J."/>
            <person name="Lee D."/>
            <person name="Han B.-H."/>
            <person name="Hong S.-B."/>
            <person name="Kwon S.-W."/>
        </authorList>
    </citation>
    <scope>NUCLEOTIDE SEQUENCE [LARGE SCALE GENOMIC DNA]</scope>
    <source>
        <strain evidence="10 11">KACC 21253</strain>
    </source>
</reference>
<dbReference type="Gene3D" id="3.80.30.20">
    <property type="entry name" value="tm_1862 like domain"/>
    <property type="match status" value="1"/>
</dbReference>
<keyword evidence="6" id="KW-0408">Iron</keyword>
<dbReference type="PANTHER" id="PTHR11918">
    <property type="entry name" value="RADICAL SAM PROTEINS"/>
    <property type="match status" value="1"/>
</dbReference>
<feature type="domain" description="Radical SAM core" evidence="9">
    <location>
        <begin position="126"/>
        <end position="359"/>
    </location>
</feature>
<dbReference type="EMBL" id="JAPIUZ010000006">
    <property type="protein sequence ID" value="MCX2564491.1"/>
    <property type="molecule type" value="Genomic_DNA"/>
</dbReference>
<name>A0ABT3QGU5_9PROT</name>
<keyword evidence="2" id="KW-0004">4Fe-4S</keyword>
<keyword evidence="7" id="KW-0411">Iron-sulfur</keyword>
<dbReference type="RefSeq" id="WP_173560214.1">
    <property type="nucleotide sequence ID" value="NZ_JAPIUZ010000006.1"/>
</dbReference>
<dbReference type="NCBIfam" id="TIGR01579">
    <property type="entry name" value="MiaB-like-C"/>
    <property type="match status" value="1"/>
</dbReference>
<dbReference type="PANTHER" id="PTHR11918:SF45">
    <property type="entry name" value="THREONYLCARBAMOYLADENOSINE TRNA METHYLTHIOTRANSFERASE"/>
    <property type="match status" value="1"/>
</dbReference>
<organism evidence="10 11">
    <name type="scientific">Acetobacter thailandicus</name>
    <dbReference type="NCBI Taxonomy" id="1502842"/>
    <lineage>
        <taxon>Bacteria</taxon>
        <taxon>Pseudomonadati</taxon>
        <taxon>Pseudomonadota</taxon>
        <taxon>Alphaproteobacteria</taxon>
        <taxon>Acetobacterales</taxon>
        <taxon>Acetobacteraceae</taxon>
        <taxon>Acetobacter</taxon>
    </lineage>
</organism>
<dbReference type="PROSITE" id="PS01278">
    <property type="entry name" value="MTTASE_RADICAL"/>
    <property type="match status" value="1"/>
</dbReference>
<dbReference type="InterPro" id="IPR020612">
    <property type="entry name" value="Methylthiotransferase_CS"/>
</dbReference>